<proteinExistence type="predicted"/>
<dbReference type="PANTHER" id="PTHR28495">
    <property type="entry name" value="HYPOTHETICAL PROTEIN LOC100359752"/>
    <property type="match status" value="1"/>
</dbReference>
<protein>
    <submittedName>
        <fullName evidence="4">DKFZp781G0119-like</fullName>
    </submittedName>
</protein>
<feature type="region of interest" description="Disordered" evidence="1">
    <location>
        <begin position="302"/>
        <end position="350"/>
    </location>
</feature>
<dbReference type="Proteomes" id="UP000025227">
    <property type="component" value="Unplaced"/>
</dbReference>
<evidence type="ECO:0000313" key="3">
    <source>
        <dbReference type="Proteomes" id="UP000025227"/>
    </source>
</evidence>
<dbReference type="AlphaFoldDB" id="A0A7I4XWV2"/>
<dbReference type="WBParaSite" id="HCON_00022300-00001">
    <property type="protein sequence ID" value="HCON_00022300-00001"/>
    <property type="gene ID" value="HCON_00022300"/>
</dbReference>
<name>A0A7I4XWV2_HAECO</name>
<evidence type="ECO:0000256" key="1">
    <source>
        <dbReference type="SAM" id="MobiDB-lite"/>
    </source>
</evidence>
<dbReference type="InterPro" id="IPR031643">
    <property type="entry name" value="DUF4708"/>
</dbReference>
<accession>A0A7I4XWV2</accession>
<reference evidence="4" key="1">
    <citation type="submission" date="2020-12" db="UniProtKB">
        <authorList>
            <consortium name="WormBaseParasite"/>
        </authorList>
    </citation>
    <scope>IDENTIFICATION</scope>
    <source>
        <strain evidence="4">MHco3</strain>
    </source>
</reference>
<dbReference type="PANTHER" id="PTHR28495:SF1">
    <property type="entry name" value="GENE, 17266-RELATED"/>
    <property type="match status" value="1"/>
</dbReference>
<organism evidence="3 4">
    <name type="scientific">Haemonchus contortus</name>
    <name type="common">Barber pole worm</name>
    <dbReference type="NCBI Taxonomy" id="6289"/>
    <lineage>
        <taxon>Eukaryota</taxon>
        <taxon>Metazoa</taxon>
        <taxon>Ecdysozoa</taxon>
        <taxon>Nematoda</taxon>
        <taxon>Chromadorea</taxon>
        <taxon>Rhabditida</taxon>
        <taxon>Rhabditina</taxon>
        <taxon>Rhabditomorpha</taxon>
        <taxon>Strongyloidea</taxon>
        <taxon>Trichostrongylidae</taxon>
        <taxon>Haemonchus</taxon>
    </lineage>
</organism>
<evidence type="ECO:0000313" key="4">
    <source>
        <dbReference type="WBParaSite" id="HCON_00022300-00001"/>
    </source>
</evidence>
<dbReference type="OMA" id="IHRKIPE"/>
<dbReference type="OrthoDB" id="5845640at2759"/>
<evidence type="ECO:0000259" key="2">
    <source>
        <dbReference type="Pfam" id="PF15813"/>
    </source>
</evidence>
<feature type="compositionally biased region" description="Polar residues" evidence="1">
    <location>
        <begin position="332"/>
        <end position="350"/>
    </location>
</feature>
<sequence>MYKLCSVDLENCRVLHLEINQRVDGRSASPHGVQQKMCRDFLHEFASSGTLISPQRSLKEIMVVGRDDFVSNSATKFQQWLRKQSVTVKSINRADSVSLEDCLRYSLVVWVESHQYYRCGKALLKGPFLEGNPYNLTRIWFVVHCTSSGEVFLRISPETVRLFPLESKHIRDSATEPRWVYCLPKLGRGQLVGRYRNIPEDSAFANYAQMRAYWKNCHGYDLPLKEPKNYYNVWFNGIRSSFLYPDFCVLSSEPQPIGFLEEQKTALVAVEEFSRSFFSEEHFICGECCRFIPSKSEFVRSHGPTSIDTAPLTGRRTLSGPNVRSDGHGSVVSKQLQQNGTQKNEEVSSPTKRLAGAFTKSLCQEALASPPVHMNSSKAKTIVKEARLFTSSNVKEKDEKHHVQQYLPTGSQCFSQTIRSRKRCVDVE</sequence>
<dbReference type="Pfam" id="PF15813">
    <property type="entry name" value="DUF4708"/>
    <property type="match status" value="1"/>
</dbReference>
<feature type="domain" description="DUF4708" evidence="2">
    <location>
        <begin position="154"/>
        <end position="252"/>
    </location>
</feature>
<keyword evidence="3" id="KW-1185">Reference proteome</keyword>